<dbReference type="AlphaFoldDB" id="A0A926WKR4"/>
<organism evidence="1 2">
    <name type="scientific">Anabaena sphaerica FACHB-251</name>
    <dbReference type="NCBI Taxonomy" id="2692883"/>
    <lineage>
        <taxon>Bacteria</taxon>
        <taxon>Bacillati</taxon>
        <taxon>Cyanobacteriota</taxon>
        <taxon>Cyanophyceae</taxon>
        <taxon>Nostocales</taxon>
        <taxon>Nostocaceae</taxon>
        <taxon>Anabaena</taxon>
    </lineage>
</organism>
<name>A0A926WKR4_9NOST</name>
<protein>
    <submittedName>
        <fullName evidence="1">Uncharacterized protein</fullName>
    </submittedName>
</protein>
<dbReference type="RefSeq" id="WP_190564515.1">
    <property type="nucleotide sequence ID" value="NZ_JACJQU010000022.1"/>
</dbReference>
<proteinExistence type="predicted"/>
<keyword evidence="2" id="KW-1185">Reference proteome</keyword>
<dbReference type="Proteomes" id="UP000662185">
    <property type="component" value="Unassembled WGS sequence"/>
</dbReference>
<dbReference type="EMBL" id="JACJQU010000022">
    <property type="protein sequence ID" value="MBD2296394.1"/>
    <property type="molecule type" value="Genomic_DNA"/>
</dbReference>
<evidence type="ECO:0000313" key="1">
    <source>
        <dbReference type="EMBL" id="MBD2296394.1"/>
    </source>
</evidence>
<evidence type="ECO:0000313" key="2">
    <source>
        <dbReference type="Proteomes" id="UP000662185"/>
    </source>
</evidence>
<accession>A0A926WKR4</accession>
<sequence length="149" mass="17867">MDIQEYENLYFQIEEIIDYYKMGWVLQEVNDSIREGKIVSIEGRLEKTKQKKTPRIKREDYSAQEKLLILLEAFERAIINRVDLEKELGKFLIEEMSDSRLEAQILFSSDDEKEEVRKFIFPYESAKLRQQEAEELQNLLNSLRLEVQK</sequence>
<gene>
    <name evidence="1" type="ORF">H6G06_23645</name>
</gene>
<reference evidence="2" key="1">
    <citation type="journal article" date="2020" name="ISME J.">
        <title>Comparative genomics reveals insights into cyanobacterial evolution and habitat adaptation.</title>
        <authorList>
            <person name="Chen M.Y."/>
            <person name="Teng W.K."/>
            <person name="Zhao L."/>
            <person name="Hu C.X."/>
            <person name="Zhou Y.K."/>
            <person name="Han B.P."/>
            <person name="Song L.R."/>
            <person name="Shu W.S."/>
        </authorList>
    </citation>
    <scope>NUCLEOTIDE SEQUENCE [LARGE SCALE GENOMIC DNA]</scope>
    <source>
        <strain evidence="2">FACHB-251</strain>
    </source>
</reference>
<comment type="caution">
    <text evidence="1">The sequence shown here is derived from an EMBL/GenBank/DDBJ whole genome shotgun (WGS) entry which is preliminary data.</text>
</comment>